<dbReference type="PANTHER" id="PTHR28254:SF1">
    <property type="entry name" value="CYTOCHROME B-C1 COMPLEX SUBUNIT 10, MITOCHONDRIAL"/>
    <property type="match status" value="1"/>
</dbReference>
<dbReference type="GO" id="GO:0005739">
    <property type="term" value="C:mitochondrion"/>
    <property type="evidence" value="ECO:0007669"/>
    <property type="project" value="GOC"/>
</dbReference>
<dbReference type="GO" id="GO:0006122">
    <property type="term" value="P:mitochondrial electron transport, ubiquinol to cytochrome c"/>
    <property type="evidence" value="ECO:0007669"/>
    <property type="project" value="InterPro"/>
</dbReference>
<dbReference type="Pfam" id="PF09796">
    <property type="entry name" value="QCR10"/>
    <property type="match status" value="1"/>
</dbReference>
<dbReference type="OMA" id="VFTEGWP"/>
<dbReference type="Proteomes" id="UP000190831">
    <property type="component" value="Chromosome H"/>
</dbReference>
<protein>
    <submittedName>
        <fullName evidence="1">LAFE_0H14136g1_1</fullName>
    </submittedName>
</protein>
<dbReference type="InterPro" id="IPR019182">
    <property type="entry name" value="Cytochrome_b-c1_su10_fun"/>
</dbReference>
<proteinExistence type="predicted"/>
<dbReference type="EMBL" id="LT598491">
    <property type="protein sequence ID" value="SCW04465.1"/>
    <property type="molecule type" value="Genomic_DNA"/>
</dbReference>
<dbReference type="AlphaFoldDB" id="A0A1G4MKM7"/>
<dbReference type="OrthoDB" id="2391627at2759"/>
<evidence type="ECO:0000313" key="2">
    <source>
        <dbReference type="Proteomes" id="UP000190831"/>
    </source>
</evidence>
<gene>
    <name evidence="1" type="ORF">LAFE_0H14136G</name>
</gene>
<evidence type="ECO:0000313" key="1">
    <source>
        <dbReference type="EMBL" id="SCW04465.1"/>
    </source>
</evidence>
<name>A0A1G4MKM7_LACFM</name>
<sequence length="78" mass="8846">MVAYVSRLAAKTTPYFGKLNIKTLLTYTPDLAIWGGASLAGVFVFTEGWPKFQDTFYKKIPFFGSHWDVEIPPEDRAQ</sequence>
<keyword evidence="2" id="KW-1185">Reference proteome</keyword>
<reference evidence="1 2" key="1">
    <citation type="submission" date="2016-03" db="EMBL/GenBank/DDBJ databases">
        <authorList>
            <person name="Devillers H."/>
        </authorList>
    </citation>
    <scope>NUCLEOTIDE SEQUENCE [LARGE SCALE GENOMIC DNA]</scope>
    <source>
        <strain evidence="1">CBS 6772</strain>
    </source>
</reference>
<organism evidence="1 2">
    <name type="scientific">Lachancea fermentati</name>
    <name type="common">Zygosaccharomyces fermentati</name>
    <dbReference type="NCBI Taxonomy" id="4955"/>
    <lineage>
        <taxon>Eukaryota</taxon>
        <taxon>Fungi</taxon>
        <taxon>Dikarya</taxon>
        <taxon>Ascomycota</taxon>
        <taxon>Saccharomycotina</taxon>
        <taxon>Saccharomycetes</taxon>
        <taxon>Saccharomycetales</taxon>
        <taxon>Saccharomycetaceae</taxon>
        <taxon>Lachancea</taxon>
    </lineage>
</organism>
<dbReference type="PANTHER" id="PTHR28254">
    <property type="entry name" value="CYTOCHROME B-C1 COMPLEX SUBUNIT 10"/>
    <property type="match status" value="1"/>
</dbReference>
<accession>A0A1G4MKM7</accession>
<dbReference type="STRING" id="4955.A0A1G4MKM7"/>